<name>A0A6G1KXS3_9PEZI</name>
<dbReference type="Proteomes" id="UP000799436">
    <property type="component" value="Unassembled WGS sequence"/>
</dbReference>
<dbReference type="OrthoDB" id="265717at2759"/>
<evidence type="ECO:0000259" key="2">
    <source>
        <dbReference type="PROSITE" id="PS50280"/>
    </source>
</evidence>
<keyword evidence="4" id="KW-1185">Reference proteome</keyword>
<feature type="domain" description="SET" evidence="2">
    <location>
        <begin position="60"/>
        <end position="237"/>
    </location>
</feature>
<dbReference type="PANTHER" id="PTHR47332:SF6">
    <property type="entry name" value="SET DOMAIN-CONTAINING PROTEIN"/>
    <property type="match status" value="1"/>
</dbReference>
<dbReference type="EMBL" id="ML995892">
    <property type="protein sequence ID" value="KAF2765426.1"/>
    <property type="molecule type" value="Genomic_DNA"/>
</dbReference>
<dbReference type="InterPro" id="IPR053185">
    <property type="entry name" value="SET_domain_protein"/>
</dbReference>
<dbReference type="PANTHER" id="PTHR47332">
    <property type="entry name" value="SET DOMAIN-CONTAINING PROTEIN 5"/>
    <property type="match status" value="1"/>
</dbReference>
<evidence type="ECO:0000313" key="4">
    <source>
        <dbReference type="Proteomes" id="UP000799436"/>
    </source>
</evidence>
<gene>
    <name evidence="3" type="ORF">EJ03DRAFT_208779</name>
</gene>
<dbReference type="Pfam" id="PF00856">
    <property type="entry name" value="SET"/>
    <property type="match status" value="1"/>
</dbReference>
<protein>
    <submittedName>
        <fullName evidence="3">SET domain-containing protein</fullName>
    </submittedName>
</protein>
<proteinExistence type="predicted"/>
<dbReference type="CDD" id="cd20071">
    <property type="entry name" value="SET_SMYD"/>
    <property type="match status" value="1"/>
</dbReference>
<feature type="region of interest" description="Disordered" evidence="1">
    <location>
        <begin position="27"/>
        <end position="47"/>
    </location>
</feature>
<dbReference type="InterPro" id="IPR001214">
    <property type="entry name" value="SET_dom"/>
</dbReference>
<organism evidence="3 4">
    <name type="scientific">Teratosphaeria nubilosa</name>
    <dbReference type="NCBI Taxonomy" id="161662"/>
    <lineage>
        <taxon>Eukaryota</taxon>
        <taxon>Fungi</taxon>
        <taxon>Dikarya</taxon>
        <taxon>Ascomycota</taxon>
        <taxon>Pezizomycotina</taxon>
        <taxon>Dothideomycetes</taxon>
        <taxon>Dothideomycetidae</taxon>
        <taxon>Mycosphaerellales</taxon>
        <taxon>Teratosphaeriaceae</taxon>
        <taxon>Teratosphaeria</taxon>
    </lineage>
</organism>
<dbReference type="Gene3D" id="2.170.270.10">
    <property type="entry name" value="SET domain"/>
    <property type="match status" value="1"/>
</dbReference>
<dbReference type="InterPro" id="IPR046341">
    <property type="entry name" value="SET_dom_sf"/>
</dbReference>
<evidence type="ECO:0000313" key="3">
    <source>
        <dbReference type="EMBL" id="KAF2765426.1"/>
    </source>
</evidence>
<dbReference type="PROSITE" id="PS50280">
    <property type="entry name" value="SET"/>
    <property type="match status" value="1"/>
</dbReference>
<evidence type="ECO:0000256" key="1">
    <source>
        <dbReference type="SAM" id="MobiDB-lite"/>
    </source>
</evidence>
<reference evidence="3" key="1">
    <citation type="journal article" date="2020" name="Stud. Mycol.">
        <title>101 Dothideomycetes genomes: a test case for predicting lifestyles and emergence of pathogens.</title>
        <authorList>
            <person name="Haridas S."/>
            <person name="Albert R."/>
            <person name="Binder M."/>
            <person name="Bloem J."/>
            <person name="Labutti K."/>
            <person name="Salamov A."/>
            <person name="Andreopoulos B."/>
            <person name="Baker S."/>
            <person name="Barry K."/>
            <person name="Bills G."/>
            <person name="Bluhm B."/>
            <person name="Cannon C."/>
            <person name="Castanera R."/>
            <person name="Culley D."/>
            <person name="Daum C."/>
            <person name="Ezra D."/>
            <person name="Gonzalez J."/>
            <person name="Henrissat B."/>
            <person name="Kuo A."/>
            <person name="Liang C."/>
            <person name="Lipzen A."/>
            <person name="Lutzoni F."/>
            <person name="Magnuson J."/>
            <person name="Mondo S."/>
            <person name="Nolan M."/>
            <person name="Ohm R."/>
            <person name="Pangilinan J."/>
            <person name="Park H.-J."/>
            <person name="Ramirez L."/>
            <person name="Alfaro M."/>
            <person name="Sun H."/>
            <person name="Tritt A."/>
            <person name="Yoshinaga Y."/>
            <person name="Zwiers L.-H."/>
            <person name="Turgeon B."/>
            <person name="Goodwin S."/>
            <person name="Spatafora J."/>
            <person name="Crous P."/>
            <person name="Grigoriev I."/>
        </authorList>
    </citation>
    <scope>NUCLEOTIDE SEQUENCE</scope>
    <source>
        <strain evidence="3">CBS 116005</strain>
    </source>
</reference>
<sequence>MPPNQNCLHSHLREKLFGSQQSVNLASVHGNDDYNSDGSSSGSGGEGVLLNDASDDWDFDDWTEERSRIHGTGVFTGVDLRISEIVFKESPLLQISAPKLDVNLNPPRDATNDLLTQAAALNPVRKLSLISIMRAHTIHYVQIASVEHLEAMLTETPRDEADLSDVEKQLWAAVYIQGNRLKGASRQEYYQLFSDFRRLNHSCNPNAEAAWNPELKLLVVRAIQPIEQNDEVTITYLDNAFAERAERWKALRFRCRCEKCVLSGVQLRKSEASIKRISEAFARAQLFKNSWTGRHRRSDFHVSSELAEAITRSGFSFQIIDATAIIDNPRTYIDRAQPSCLQGSYQGSFLFWISWWICERGSVHQYLQIAFDFLLDELELLSTCLGLEHPKTKRVFQTAWEIAETDFEGQERQESKAWLQKMLRGKGWMYPPETGAIERLGYWNE</sequence>
<dbReference type="AlphaFoldDB" id="A0A6G1KXS3"/>
<dbReference type="SMART" id="SM00317">
    <property type="entry name" value="SET"/>
    <property type="match status" value="1"/>
</dbReference>
<dbReference type="SUPFAM" id="SSF82199">
    <property type="entry name" value="SET domain"/>
    <property type="match status" value="1"/>
</dbReference>
<accession>A0A6G1KXS3</accession>